<name>A0AA47N469_MERPO</name>
<feature type="region of interest" description="Disordered" evidence="7">
    <location>
        <begin position="256"/>
        <end position="293"/>
    </location>
</feature>
<evidence type="ECO:0000313" key="10">
    <source>
        <dbReference type="EMBL" id="KAK0151410.1"/>
    </source>
</evidence>
<dbReference type="InterPro" id="IPR025256">
    <property type="entry name" value="TM7S3/TM198-like_dom"/>
</dbReference>
<feature type="compositionally biased region" description="Basic residues" evidence="7">
    <location>
        <begin position="274"/>
        <end position="289"/>
    </location>
</feature>
<keyword evidence="5 8" id="KW-0472">Membrane</keyword>
<gene>
    <name evidence="10" type="primary">tmem198_1</name>
    <name evidence="10" type="ORF">N1851_007297</name>
</gene>
<proteinExistence type="inferred from homology"/>
<feature type="transmembrane region" description="Helical" evidence="8">
    <location>
        <begin position="150"/>
        <end position="169"/>
    </location>
</feature>
<sequence length="636" mass="66713">MADASPYATDAPGGGAVPTEAADACATWEVRQTYEVIPTIVCSICLSVGLVYCFLGYRCFKMVMFLSGFMLGSAVVCLLSVVQKDSALDSELGLGTKAGISLGVGVLCGLLTMLLSALGLFLTGLQLGAVPCGAALLAVAQFRPALLAPWWAPLAALLAPGVLFAVLTLRWPKPLTVASTAVFGATAAALSVDHLVAASPLAAHACDVVSGVDAGPPCWVSWAIMGIAPALCLAGIVVQWRVTAAGMSHSESVEFKKKKQDKATALTRTDQYRRSHRRASSHRRRRPPPLKRYAGDVLAPSYIQSLQERQMGTSSSSSSGVSTVTCTVVDFDFETGSMAPLTASSPGFRDLGQFQLALAGLVSSTTRVSLASLERDMKSGTDGCNAEIRLDAPDVVRVQLEAGLVPVVHRSHQRAGEPGVAEAEGVADLVGRHDPQVGAVALPFGPQLLSVKMHNARLWGVCMGQTKQLPLHGPSMTITPGLRPARTNSATSICVMWAKRTPPLRLQQSNFCCSSSICRSFFIRFFIFLTFSLAAEGSSGAGPAAMGPLARLSERDALSTALLADSTSASSSSAVWCCLRFSLRFMLRLAVLERLGVSLAAHPGIADCLLDGAASAGLMPGGRSGLLLKNFTNLFS</sequence>
<feature type="transmembrane region" description="Helical" evidence="8">
    <location>
        <begin position="127"/>
        <end position="144"/>
    </location>
</feature>
<organism evidence="10 11">
    <name type="scientific">Merluccius polli</name>
    <name type="common">Benguela hake</name>
    <name type="synonym">Merluccius cadenati</name>
    <dbReference type="NCBI Taxonomy" id="89951"/>
    <lineage>
        <taxon>Eukaryota</taxon>
        <taxon>Metazoa</taxon>
        <taxon>Chordata</taxon>
        <taxon>Craniata</taxon>
        <taxon>Vertebrata</taxon>
        <taxon>Euteleostomi</taxon>
        <taxon>Actinopterygii</taxon>
        <taxon>Neopterygii</taxon>
        <taxon>Teleostei</taxon>
        <taxon>Neoteleostei</taxon>
        <taxon>Acanthomorphata</taxon>
        <taxon>Zeiogadaria</taxon>
        <taxon>Gadariae</taxon>
        <taxon>Gadiformes</taxon>
        <taxon>Gadoidei</taxon>
        <taxon>Merlucciidae</taxon>
        <taxon>Merluccius</taxon>
    </lineage>
</organism>
<evidence type="ECO:0000256" key="8">
    <source>
        <dbReference type="SAM" id="Phobius"/>
    </source>
</evidence>
<protein>
    <recommendedName>
        <fullName evidence="6">Transmembrane protein 198</fullName>
    </recommendedName>
</protein>
<comment type="caution">
    <text evidence="10">The sequence shown here is derived from an EMBL/GenBank/DDBJ whole genome shotgun (WGS) entry which is preliminary data.</text>
</comment>
<evidence type="ECO:0000256" key="4">
    <source>
        <dbReference type="ARBA" id="ARBA00022989"/>
    </source>
</evidence>
<dbReference type="Pfam" id="PF13886">
    <property type="entry name" value="TM7S3_TM198"/>
    <property type="match status" value="1"/>
</dbReference>
<evidence type="ECO:0000256" key="6">
    <source>
        <dbReference type="ARBA" id="ARBA00049737"/>
    </source>
</evidence>
<keyword evidence="4 8" id="KW-1133">Transmembrane helix</keyword>
<dbReference type="EMBL" id="JAOPHQ010001237">
    <property type="protein sequence ID" value="KAK0151410.1"/>
    <property type="molecule type" value="Genomic_DNA"/>
</dbReference>
<evidence type="ECO:0000256" key="5">
    <source>
        <dbReference type="ARBA" id="ARBA00023136"/>
    </source>
</evidence>
<feature type="transmembrane region" description="Helical" evidence="8">
    <location>
        <begin position="62"/>
        <end position="82"/>
    </location>
</feature>
<keyword evidence="3 8" id="KW-0812">Transmembrane</keyword>
<reference evidence="10" key="1">
    <citation type="journal article" date="2023" name="Front. Mar. Sci.">
        <title>A new Merluccius polli reference genome to investigate the effects of global change in West African waters.</title>
        <authorList>
            <person name="Mateo J.L."/>
            <person name="Blanco-Fernandez C."/>
            <person name="Garcia-Vazquez E."/>
            <person name="Machado-Schiaffino G."/>
        </authorList>
    </citation>
    <scope>NUCLEOTIDE SEQUENCE</scope>
    <source>
        <strain evidence="10">C29</strain>
        <tissue evidence="10">Fin</tissue>
    </source>
</reference>
<dbReference type="InterPro" id="IPR040236">
    <property type="entry name" value="TMEM198"/>
</dbReference>
<dbReference type="Proteomes" id="UP001174136">
    <property type="component" value="Unassembled WGS sequence"/>
</dbReference>
<feature type="transmembrane region" description="Helical" evidence="8">
    <location>
        <begin position="219"/>
        <end position="238"/>
    </location>
</feature>
<dbReference type="AlphaFoldDB" id="A0AA47N469"/>
<feature type="transmembrane region" description="Helical" evidence="8">
    <location>
        <begin position="36"/>
        <end position="55"/>
    </location>
</feature>
<evidence type="ECO:0000313" key="11">
    <source>
        <dbReference type="Proteomes" id="UP001174136"/>
    </source>
</evidence>
<comment type="similarity">
    <text evidence="2">Belongs to the TMEM198 family.</text>
</comment>
<keyword evidence="11" id="KW-1185">Reference proteome</keyword>
<evidence type="ECO:0000256" key="7">
    <source>
        <dbReference type="SAM" id="MobiDB-lite"/>
    </source>
</evidence>
<feature type="domain" description="TM7S3/TM198-like" evidence="9">
    <location>
        <begin position="42"/>
        <end position="240"/>
    </location>
</feature>
<comment type="subcellular location">
    <subcellularLocation>
        <location evidence="1">Membrane</location>
        <topology evidence="1">Multi-pass membrane protein</topology>
    </subcellularLocation>
</comment>
<feature type="transmembrane region" description="Helical" evidence="8">
    <location>
        <begin position="181"/>
        <end position="199"/>
    </location>
</feature>
<dbReference type="PANTHER" id="PTHR31247">
    <property type="entry name" value="TRANSMEMBRANE PROTEIN 198 FAMILY MEMBER"/>
    <property type="match status" value="1"/>
</dbReference>
<evidence type="ECO:0000259" key="9">
    <source>
        <dbReference type="Pfam" id="PF13886"/>
    </source>
</evidence>
<evidence type="ECO:0000256" key="2">
    <source>
        <dbReference type="ARBA" id="ARBA00006244"/>
    </source>
</evidence>
<evidence type="ECO:0000256" key="1">
    <source>
        <dbReference type="ARBA" id="ARBA00004141"/>
    </source>
</evidence>
<evidence type="ECO:0000256" key="3">
    <source>
        <dbReference type="ARBA" id="ARBA00022692"/>
    </source>
</evidence>
<accession>A0AA47N469</accession>
<dbReference type="GO" id="GO:0005886">
    <property type="term" value="C:plasma membrane"/>
    <property type="evidence" value="ECO:0007669"/>
    <property type="project" value="TreeGrafter"/>
</dbReference>
<dbReference type="PANTHER" id="PTHR31247:SF17">
    <property type="entry name" value="DUF4203 DOMAIN-CONTAINING PROTEIN"/>
    <property type="match status" value="1"/>
</dbReference>